<dbReference type="InterPro" id="IPR000330">
    <property type="entry name" value="SNF2_N"/>
</dbReference>
<dbReference type="InterPro" id="IPR038718">
    <property type="entry name" value="SNF2-like_sf"/>
</dbReference>
<evidence type="ECO:0000256" key="1">
    <source>
        <dbReference type="SAM" id="MobiDB-lite"/>
    </source>
</evidence>
<protein>
    <recommendedName>
        <fullName evidence="2">Helicase C-terminal domain-containing protein</fullName>
    </recommendedName>
</protein>
<dbReference type="GO" id="GO:0005524">
    <property type="term" value="F:ATP binding"/>
    <property type="evidence" value="ECO:0007669"/>
    <property type="project" value="InterPro"/>
</dbReference>
<accession>A0A6C0BSC5</accession>
<evidence type="ECO:0000259" key="2">
    <source>
        <dbReference type="SMART" id="SM00490"/>
    </source>
</evidence>
<dbReference type="InterPro" id="IPR001650">
    <property type="entry name" value="Helicase_C-like"/>
</dbReference>
<proteinExistence type="predicted"/>
<dbReference type="AlphaFoldDB" id="A0A6C0BSC5"/>
<evidence type="ECO:0000313" key="3">
    <source>
        <dbReference type="EMBL" id="QHS94524.1"/>
    </source>
</evidence>
<sequence>MIKSKVKSTTKREPSKKKTIQVKKKTTRKSISNPIPYEVTITNNPPHLYPTLDDPDFNLKISNKKEFNDNKYVGTIKKNIVEESDRLCNVEFELSPHQMFVRNFMSYHTPYNGLLLYHGLGSGKTCASIGIAEEIRDHLKQIGDTRQTIIVASPNVQENFRLQLFDERKLQHIEGKWNINSCTGNKMLHEIDPTGTRNMSREEVITYINRIIKTSYLFMGYVGFANYVDKKMEIDPSMSEEHRARILKSKMKKHFTGRLIIIDEIHNIRMSDVDKDKRVANSLSNLVQYSGTMKLVFLSATPMYNNYTEIVWLLNILNRNDKREAVDIRDIFEPNGSFKTDPTGAEIGKELFMRKATGYISFVRGENPYTFPYRIWPREFNNKMEINSENYPSKQAFNSKPILQAIETLSLHKSPIGAYQERGYNMIMKSLIDSDIFVSKKSQMSFEDIDSFGYTLLQRPMEALNIVYPHPDFDDDNEIDPKYLVGNGGLSRIMRFKESPDLTRYDYEYIDESKYGRIFSPDNIGNYSGKINTICETIMNSTGVILIFSKYIDGGLVPMALALEEIGISRFNKRSLFKTPPTEPIDGISLKPRKYTTGKFKPAKYVLISGDKGLSEDNLEDIKAVTNHSNKDGGDVKVVLISVAGSEGIDLSFIRQVHIMDPWYNMNRIEQILGRAIRTCSHKLLPYSHRNVELYLYGTILSDMEIESVDLYIYRIAERKALQSGRITRILKKCAVDCILNKEQMGFGVDEMDITVTQELSSRKKIKYRVGDRPFSSACDYLEECQYKCKPDMISDFDVSNDTYYESFAKMNIEKLIQRIRSLFKEKFFYRDTELIRSINILRNYSVLEINMALTRLIEDKTEFITDGYGRIGRLINIGDIYFFKPFELLDNHRVSIHDISTPIDHKHDKIVVSIPEQIEKLVPEVSGDRIVLIDEMNEKYIKAFTATEILRGEKDTYVFFSKIISLIEDVLKVDEDTHRAVVTHNIVDMLEFSDMMVLLNHDTWDGDFMSRVKKYIDENTIYDKKHKISGIILQNKGKYVLVVKRDTDEKWRESEYSDNEDLSIEIGKLSKLYLPMMKKMNNVIGLTTSVSSTADNRVFKIKYTDNPRNNGARCDQSSKPDIMRVVHQISPEFDDITQKLSKIELCVLQEMLFRLYNLRNKDKRVWYLNPGLYSFIVN</sequence>
<dbReference type="EMBL" id="MN739226">
    <property type="protein sequence ID" value="QHS94524.1"/>
    <property type="molecule type" value="Genomic_DNA"/>
</dbReference>
<dbReference type="Pfam" id="PF00176">
    <property type="entry name" value="SNF2-rel_dom"/>
    <property type="match status" value="1"/>
</dbReference>
<dbReference type="Gene3D" id="3.40.50.10810">
    <property type="entry name" value="Tandem AAA-ATPase domain"/>
    <property type="match status" value="1"/>
</dbReference>
<dbReference type="Gene3D" id="3.40.50.300">
    <property type="entry name" value="P-loop containing nucleotide triphosphate hydrolases"/>
    <property type="match status" value="1"/>
</dbReference>
<organism evidence="3">
    <name type="scientific">viral metagenome</name>
    <dbReference type="NCBI Taxonomy" id="1070528"/>
    <lineage>
        <taxon>unclassified sequences</taxon>
        <taxon>metagenomes</taxon>
        <taxon>organismal metagenomes</taxon>
    </lineage>
</organism>
<reference evidence="3" key="1">
    <citation type="journal article" date="2020" name="Nature">
        <title>Giant virus diversity and host interactions through global metagenomics.</title>
        <authorList>
            <person name="Schulz F."/>
            <person name="Roux S."/>
            <person name="Paez-Espino D."/>
            <person name="Jungbluth S."/>
            <person name="Walsh D.A."/>
            <person name="Denef V.J."/>
            <person name="McMahon K.D."/>
            <person name="Konstantinidis K.T."/>
            <person name="Eloe-Fadrosh E.A."/>
            <person name="Kyrpides N.C."/>
            <person name="Woyke T."/>
        </authorList>
    </citation>
    <scope>NUCLEOTIDE SEQUENCE</scope>
    <source>
        <strain evidence="3">GVMAG-M-3300018416-45</strain>
    </source>
</reference>
<feature type="domain" description="Helicase C-terminal" evidence="2">
    <location>
        <begin position="594"/>
        <end position="680"/>
    </location>
</feature>
<name>A0A6C0BSC5_9ZZZZ</name>
<feature type="region of interest" description="Disordered" evidence="1">
    <location>
        <begin position="1"/>
        <end position="20"/>
    </location>
</feature>
<dbReference type="SMART" id="SM00490">
    <property type="entry name" value="HELICc"/>
    <property type="match status" value="1"/>
</dbReference>
<dbReference type="SUPFAM" id="SSF52540">
    <property type="entry name" value="P-loop containing nucleoside triphosphate hydrolases"/>
    <property type="match status" value="2"/>
</dbReference>
<dbReference type="Pfam" id="PF00271">
    <property type="entry name" value="Helicase_C"/>
    <property type="match status" value="1"/>
</dbReference>
<dbReference type="InterPro" id="IPR027417">
    <property type="entry name" value="P-loop_NTPase"/>
</dbReference>